<dbReference type="EMBL" id="AP003854">
    <property type="protein sequence ID" value="BAD68842.1"/>
    <property type="molecule type" value="Genomic_DNA"/>
</dbReference>
<organism evidence="2">
    <name type="scientific">Oryza sativa subsp. japonica</name>
    <name type="common">Rice</name>
    <dbReference type="NCBI Taxonomy" id="39947"/>
    <lineage>
        <taxon>Eukaryota</taxon>
        <taxon>Viridiplantae</taxon>
        <taxon>Streptophyta</taxon>
        <taxon>Embryophyta</taxon>
        <taxon>Tracheophyta</taxon>
        <taxon>Spermatophyta</taxon>
        <taxon>Magnoliopsida</taxon>
        <taxon>Liliopsida</taxon>
        <taxon>Poales</taxon>
        <taxon>Poaceae</taxon>
        <taxon>BOP clade</taxon>
        <taxon>Oryzoideae</taxon>
        <taxon>Oryzeae</taxon>
        <taxon>Oryzinae</taxon>
        <taxon>Oryza</taxon>
        <taxon>Oryza sativa</taxon>
    </lineage>
</organism>
<feature type="compositionally biased region" description="Gly residues" evidence="1">
    <location>
        <begin position="345"/>
        <end position="367"/>
    </location>
</feature>
<name>Q5VNA2_ORYSJ</name>
<sequence>MTVTSMRIVHSAPELSIRSDPGRPHGGPARAGATRVRRNPRFSRTWAGPEASPLRGAAKKRRKRVRDGGGLVGGGEEEEERWEDKLWKSSCEKAKSSFGYTHVAFGKASPLMSGPHMSSTHIFLLPLRVQHGGRGASTSGSRDRAGKPLPPPQPQSLFVRSALLYYPHTPSIFVADLPLPCGLPVAVALDMCLRPVNHSRRSGVVPPDVSAEAEGDDLCDVFLEQQAHLPWRRPHLPVSPLASSSPHPLPSSSILYRHPLLFSSSSPSRKEAVESGTGRAGTASLISLAGRRQRSVRRSTSGGSGSARKDDGGSGREDRRGGVAAAARRGRAAAAAVGQIARRSSGGGGGLARKGGGGARRSGGGGSVKRRRSE</sequence>
<reference evidence="2" key="1">
    <citation type="journal article" date="2002" name="Nature">
        <title>The genome sequence and structure of rice chromosome 1.</title>
        <authorList>
            <person name="Sasaki T."/>
            <person name="Matsumoto T."/>
            <person name="Yamamoto K."/>
            <person name="Sakata K."/>
            <person name="Baba T."/>
            <person name="Katayose Y."/>
            <person name="Wu J."/>
            <person name="Niimura Y."/>
            <person name="Cheng Z."/>
            <person name="Nagamura Y."/>
            <person name="Antonio B.A."/>
            <person name="Kanamori H."/>
            <person name="Hosokawa S."/>
            <person name="Masukawa M."/>
            <person name="Arikawa K."/>
            <person name="Chiden Y."/>
            <person name="Hayashi M."/>
            <person name="Okamoto M."/>
            <person name="Ando T."/>
            <person name="Aoki H."/>
            <person name="Arita K."/>
            <person name="Hamada M."/>
            <person name="Harada C."/>
            <person name="Hijishita S."/>
            <person name="Honda M."/>
            <person name="Ichikawa Y."/>
            <person name="Idonuma A."/>
            <person name="Iijima M."/>
            <person name="Ikeda M."/>
            <person name="Ikeno M."/>
            <person name="Itoh S."/>
            <person name="Itoh T."/>
            <person name="Itoh Y."/>
            <person name="Itoh Y."/>
            <person name="Iwabuchi A."/>
            <person name="Kamiya K."/>
            <person name="Karasawa W."/>
            <person name="Katagiri S."/>
            <person name="Kikuta A."/>
            <person name="Kobayashi N."/>
            <person name="Kono I."/>
            <person name="Machita K."/>
            <person name="Maehara T."/>
            <person name="Mizuno H."/>
            <person name="Mizubayashi T."/>
            <person name="Mukai Y."/>
            <person name="Nagasaki H."/>
            <person name="Nakashima M."/>
            <person name="Nakama Y."/>
            <person name="Nakamichi Y."/>
            <person name="Nakamura M."/>
            <person name="Namiki N."/>
            <person name="Negishi M."/>
            <person name="Ohta I."/>
            <person name="Ono N."/>
            <person name="Saji S."/>
            <person name="Sakai K."/>
            <person name="Shibata M."/>
            <person name="Shimokawa T."/>
            <person name="Shomura A."/>
            <person name="Song J."/>
            <person name="Takazaki Y."/>
            <person name="Terasawa K."/>
            <person name="Tsuji K."/>
            <person name="Waki K."/>
            <person name="Yamagata H."/>
            <person name="Yamane H."/>
            <person name="Yoshiki S."/>
            <person name="Yoshihara R."/>
            <person name="Yukawa K."/>
            <person name="Zhong H."/>
            <person name="Iwama H."/>
            <person name="Endo T."/>
            <person name="Ito H."/>
            <person name="Hahn J.H."/>
            <person name="Kim H.I."/>
            <person name="Eun M.Y."/>
            <person name="Yano M."/>
            <person name="Jiang J."/>
            <person name="Gojobori T."/>
        </authorList>
    </citation>
    <scope>NUCLEOTIDE SEQUENCE</scope>
</reference>
<feature type="region of interest" description="Disordered" evidence="1">
    <location>
        <begin position="266"/>
        <end position="374"/>
    </location>
</feature>
<feature type="compositionally biased region" description="Basic and acidic residues" evidence="1">
    <location>
        <begin position="307"/>
        <end position="321"/>
    </location>
</feature>
<dbReference type="AlphaFoldDB" id="Q5VNA2"/>
<gene>
    <name evidence="2" type="ORF">OSJNBb0093M23.24</name>
</gene>
<protein>
    <submittedName>
        <fullName evidence="2">Uncharacterized protein</fullName>
    </submittedName>
</protein>
<proteinExistence type="predicted"/>
<feature type="region of interest" description="Disordered" evidence="1">
    <location>
        <begin position="1"/>
        <end position="77"/>
    </location>
</feature>
<evidence type="ECO:0000256" key="1">
    <source>
        <dbReference type="SAM" id="MobiDB-lite"/>
    </source>
</evidence>
<evidence type="ECO:0000313" key="2">
    <source>
        <dbReference type="EMBL" id="BAD68842.1"/>
    </source>
</evidence>
<feature type="region of interest" description="Disordered" evidence="1">
    <location>
        <begin position="133"/>
        <end position="152"/>
    </location>
</feature>
<feature type="compositionally biased region" description="Low complexity" evidence="1">
    <location>
        <begin position="322"/>
        <end position="344"/>
    </location>
</feature>
<dbReference type="Proteomes" id="UP000817658">
    <property type="component" value="Chromosome 1"/>
</dbReference>
<accession>Q5VNA2</accession>